<protein>
    <submittedName>
        <fullName evidence="3">Phospholipase</fullName>
    </submittedName>
</protein>
<name>A0ABX2DRS2_9BACL</name>
<evidence type="ECO:0000313" key="4">
    <source>
        <dbReference type="Proteomes" id="UP000711047"/>
    </source>
</evidence>
<dbReference type="EMBL" id="JABMKX010000009">
    <property type="protein sequence ID" value="NQX47125.1"/>
    <property type="molecule type" value="Genomic_DNA"/>
</dbReference>
<reference evidence="3 4" key="1">
    <citation type="submission" date="2020-05" db="EMBL/GenBank/DDBJ databases">
        <title>Paenibacillus glebae, sp. nov., Paenibacillus humi sp. nov., Paenibacillus pedi sp. nov., Paenibacillus terrestris sp. nov. and Paenibacillus terricola sp. nov., isolated from a forest top soil sample.</title>
        <authorList>
            <person name="Qi S."/>
            <person name="Carlier A."/>
            <person name="Cnockaert M."/>
            <person name="Vandamme P."/>
        </authorList>
    </citation>
    <scope>NUCLEOTIDE SEQUENCE [LARGE SCALE GENOMIC DNA]</scope>
    <source>
        <strain evidence="3 4">LMG 29502</strain>
    </source>
</reference>
<organism evidence="3 4">
    <name type="scientific">Paenibacillus tritici</name>
    <dbReference type="NCBI Taxonomy" id="1873425"/>
    <lineage>
        <taxon>Bacteria</taxon>
        <taxon>Bacillati</taxon>
        <taxon>Bacillota</taxon>
        <taxon>Bacilli</taxon>
        <taxon>Bacillales</taxon>
        <taxon>Paenibacillaceae</taxon>
        <taxon>Paenibacillus</taxon>
    </lineage>
</organism>
<dbReference type="CDD" id="cd09130">
    <property type="entry name" value="PLDc_unchar2_2"/>
    <property type="match status" value="1"/>
</dbReference>
<keyword evidence="1" id="KW-1133">Transmembrane helix</keyword>
<feature type="transmembrane region" description="Helical" evidence="1">
    <location>
        <begin position="38"/>
        <end position="57"/>
    </location>
</feature>
<sequence>MNRSSRPITPEQLQLTLASGAITATRRKRRKRLVLRRPRLWSAIILLLLWLAGVMVYQTHKPLPPGLSMESPAYKVDKVDFWQDLTYQDSSGAQAREEQILPRMLEIIEESRQFLVIDLFLFNGYTHTDQQFPAVSRKLTDKLLAHKAAYPGMEIVFITDEVNTNYGSAPNALLEKMKAAGIKVILTDVDDLRDSTPAYSAVWRTFIQWFGQSGTGWIPNLMASGGPDITARSYLKLLNVKANHRKVVLSENTALISSGNVHDASAYHSNIALEVQGPILADILQSEQAAANLSGAGPLLSKQPDFGKPAATAGGSPLEVRYLTEGKVYKYALEGIASAGPGDVIWMGMFYLADDGIIDALLAADARGAEVRLLLDPNQNAFGRDKIGIPNRPVAMELDQKSAGNILIRWYNTGKEQYHSKLMFIAKASGDSIILGGSTNFTTRNLDDYNLENNLFVSVPRGQPLYADMEGYFNRLWNNEGAEYSLPFKEYQSELTWIKYMIYRIQTRLGFTTF</sequence>
<evidence type="ECO:0000313" key="3">
    <source>
        <dbReference type="EMBL" id="NQX47125.1"/>
    </source>
</evidence>
<dbReference type="InterPro" id="IPR025202">
    <property type="entry name" value="PLD-like_dom"/>
</dbReference>
<dbReference type="RefSeq" id="WP_173136044.1">
    <property type="nucleotide sequence ID" value="NZ_JABMKX010000009.1"/>
</dbReference>
<dbReference type="Proteomes" id="UP000711047">
    <property type="component" value="Unassembled WGS sequence"/>
</dbReference>
<keyword evidence="4" id="KW-1185">Reference proteome</keyword>
<evidence type="ECO:0000259" key="2">
    <source>
        <dbReference type="Pfam" id="PF13091"/>
    </source>
</evidence>
<evidence type="ECO:0000256" key="1">
    <source>
        <dbReference type="SAM" id="Phobius"/>
    </source>
</evidence>
<dbReference type="SUPFAM" id="SSF56024">
    <property type="entry name" value="Phospholipase D/nuclease"/>
    <property type="match status" value="2"/>
</dbReference>
<dbReference type="Gene3D" id="3.30.870.10">
    <property type="entry name" value="Endonuclease Chain A"/>
    <property type="match status" value="2"/>
</dbReference>
<proteinExistence type="predicted"/>
<keyword evidence="1" id="KW-0472">Membrane</keyword>
<accession>A0ABX2DRS2</accession>
<comment type="caution">
    <text evidence="3">The sequence shown here is derived from an EMBL/GenBank/DDBJ whole genome shotgun (WGS) entry which is preliminary data.</text>
</comment>
<keyword evidence="1" id="KW-0812">Transmembrane</keyword>
<gene>
    <name evidence="3" type="ORF">HQN87_17480</name>
</gene>
<feature type="domain" description="Phospholipase D-like" evidence="2">
    <location>
        <begin position="337"/>
        <end position="477"/>
    </location>
</feature>
<dbReference type="Pfam" id="PF13091">
    <property type="entry name" value="PLDc_2"/>
    <property type="match status" value="1"/>
</dbReference>
<dbReference type="CDD" id="cd09129">
    <property type="entry name" value="PLDc_unchar2_1"/>
    <property type="match status" value="1"/>
</dbReference>